<dbReference type="EMBL" id="JBHUGS010000004">
    <property type="protein sequence ID" value="MFD1951921.1"/>
    <property type="molecule type" value="Genomic_DNA"/>
</dbReference>
<sequence length="72" mass="8590">MEAPRYRRWFGFSYLPLNRSGFLMIVAFLAVEVAIMLMGELADPIRFTFELVTLISFAVFFWFWSFVHTRTE</sequence>
<keyword evidence="3" id="KW-1185">Reference proteome</keyword>
<name>A0ABW4U0U7_9SPHN</name>
<keyword evidence="1" id="KW-0812">Transmembrane</keyword>
<evidence type="ECO:0000256" key="1">
    <source>
        <dbReference type="SAM" id="Phobius"/>
    </source>
</evidence>
<organism evidence="2 3">
    <name type="scientific">Sphingomonas arantia</name>
    <dbReference type="NCBI Taxonomy" id="1460676"/>
    <lineage>
        <taxon>Bacteria</taxon>
        <taxon>Pseudomonadati</taxon>
        <taxon>Pseudomonadota</taxon>
        <taxon>Alphaproteobacteria</taxon>
        <taxon>Sphingomonadales</taxon>
        <taxon>Sphingomonadaceae</taxon>
        <taxon>Sphingomonas</taxon>
    </lineage>
</organism>
<accession>A0ABW4U0U7</accession>
<feature type="transmembrane region" description="Helical" evidence="1">
    <location>
        <begin position="45"/>
        <end position="67"/>
    </location>
</feature>
<gene>
    <name evidence="2" type="ORF">ACFSGX_14200</name>
</gene>
<proteinExistence type="predicted"/>
<dbReference type="Proteomes" id="UP001597400">
    <property type="component" value="Unassembled WGS sequence"/>
</dbReference>
<protein>
    <submittedName>
        <fullName evidence="2">Uncharacterized protein</fullName>
    </submittedName>
</protein>
<keyword evidence="1" id="KW-1133">Transmembrane helix</keyword>
<feature type="transmembrane region" description="Helical" evidence="1">
    <location>
        <begin position="21"/>
        <end position="39"/>
    </location>
</feature>
<evidence type="ECO:0000313" key="2">
    <source>
        <dbReference type="EMBL" id="MFD1951921.1"/>
    </source>
</evidence>
<evidence type="ECO:0000313" key="3">
    <source>
        <dbReference type="Proteomes" id="UP001597400"/>
    </source>
</evidence>
<comment type="caution">
    <text evidence="2">The sequence shown here is derived from an EMBL/GenBank/DDBJ whole genome shotgun (WGS) entry which is preliminary data.</text>
</comment>
<keyword evidence="1" id="KW-0472">Membrane</keyword>
<reference evidence="3" key="1">
    <citation type="journal article" date="2019" name="Int. J. Syst. Evol. Microbiol.">
        <title>The Global Catalogue of Microorganisms (GCM) 10K type strain sequencing project: providing services to taxonomists for standard genome sequencing and annotation.</title>
        <authorList>
            <consortium name="The Broad Institute Genomics Platform"/>
            <consortium name="The Broad Institute Genome Sequencing Center for Infectious Disease"/>
            <person name="Wu L."/>
            <person name="Ma J."/>
        </authorList>
    </citation>
    <scope>NUCLEOTIDE SEQUENCE [LARGE SCALE GENOMIC DNA]</scope>
    <source>
        <strain evidence="3">CGMCC 1.12702</strain>
    </source>
</reference>